<feature type="compositionally biased region" description="Low complexity" evidence="1">
    <location>
        <begin position="748"/>
        <end position="758"/>
    </location>
</feature>
<feature type="region of interest" description="Disordered" evidence="1">
    <location>
        <begin position="450"/>
        <end position="502"/>
    </location>
</feature>
<dbReference type="Gene3D" id="3.30.460.10">
    <property type="entry name" value="Beta Polymerase, domain 2"/>
    <property type="match status" value="1"/>
</dbReference>
<dbReference type="PANTHER" id="PTHR45979">
    <property type="entry name" value="PAP/OAS1 SUBSTRATE-BINDING DOMAIN SUPERFAMILY"/>
    <property type="match status" value="1"/>
</dbReference>
<feature type="region of interest" description="Disordered" evidence="1">
    <location>
        <begin position="821"/>
        <end position="856"/>
    </location>
</feature>
<feature type="region of interest" description="Disordered" evidence="1">
    <location>
        <begin position="721"/>
        <end position="793"/>
    </location>
</feature>
<dbReference type="Gene3D" id="1.10.1410.10">
    <property type="match status" value="1"/>
</dbReference>
<evidence type="ECO:0000313" key="4">
    <source>
        <dbReference type="EMBL" id="KAF6173017.1"/>
    </source>
</evidence>
<dbReference type="EMBL" id="JACGCM010000375">
    <property type="protein sequence ID" value="KAF6173017.1"/>
    <property type="molecule type" value="Genomic_DNA"/>
</dbReference>
<dbReference type="SUPFAM" id="SSF81631">
    <property type="entry name" value="PAP/OAS1 substrate-binding domain"/>
    <property type="match status" value="1"/>
</dbReference>
<accession>A0A7J7P0P7</accession>
<evidence type="ECO:0000313" key="5">
    <source>
        <dbReference type="Proteomes" id="UP000541444"/>
    </source>
</evidence>
<evidence type="ECO:0000259" key="3">
    <source>
        <dbReference type="Pfam" id="PF26180"/>
    </source>
</evidence>
<feature type="compositionally biased region" description="Polar residues" evidence="1">
    <location>
        <begin position="830"/>
        <end position="856"/>
    </location>
</feature>
<evidence type="ECO:0008006" key="6">
    <source>
        <dbReference type="Google" id="ProtNLM"/>
    </source>
</evidence>
<dbReference type="Pfam" id="PF22600">
    <property type="entry name" value="MTPAP-like_central"/>
    <property type="match status" value="1"/>
</dbReference>
<dbReference type="CDD" id="cd05402">
    <property type="entry name" value="NT_PAP_TUTase"/>
    <property type="match status" value="1"/>
</dbReference>
<name>A0A7J7P0P7_9MAGN</name>
<dbReference type="FunFam" id="3.30.460.10:FF:000046">
    <property type="entry name" value="PAP/OAS1 substrate-binding domain superfamily"/>
    <property type="match status" value="1"/>
</dbReference>
<dbReference type="FunFam" id="1.10.1410.10:FF:000013">
    <property type="entry name" value="PAP/OAS1 substrate-binding domain superfamily"/>
    <property type="match status" value="1"/>
</dbReference>
<feature type="compositionally biased region" description="Polar residues" evidence="1">
    <location>
        <begin position="1161"/>
        <end position="1170"/>
    </location>
</feature>
<dbReference type="PANTHER" id="PTHR45979:SF30">
    <property type="entry name" value="NUCLEOTIDYLTRANSFERASE"/>
    <property type="match status" value="1"/>
</dbReference>
<reference evidence="4 5" key="1">
    <citation type="journal article" date="2020" name="IScience">
        <title>Genome Sequencing of the Endangered Kingdonia uniflora (Circaeasteraceae, Ranunculales) Reveals Potential Mechanisms of Evolutionary Specialization.</title>
        <authorList>
            <person name="Sun Y."/>
            <person name="Deng T."/>
            <person name="Zhang A."/>
            <person name="Moore M.J."/>
            <person name="Landis J.B."/>
            <person name="Lin N."/>
            <person name="Zhang H."/>
            <person name="Zhang X."/>
            <person name="Huang J."/>
            <person name="Zhang X."/>
            <person name="Sun H."/>
            <person name="Wang H."/>
        </authorList>
    </citation>
    <scope>NUCLEOTIDE SEQUENCE [LARGE SCALE GENOMIC DNA]</scope>
    <source>
        <strain evidence="4">TB1705</strain>
        <tissue evidence="4">Leaf</tissue>
    </source>
</reference>
<organism evidence="4 5">
    <name type="scientific">Kingdonia uniflora</name>
    <dbReference type="NCBI Taxonomy" id="39325"/>
    <lineage>
        <taxon>Eukaryota</taxon>
        <taxon>Viridiplantae</taxon>
        <taxon>Streptophyta</taxon>
        <taxon>Embryophyta</taxon>
        <taxon>Tracheophyta</taxon>
        <taxon>Spermatophyta</taxon>
        <taxon>Magnoliopsida</taxon>
        <taxon>Ranunculales</taxon>
        <taxon>Circaeasteraceae</taxon>
        <taxon>Kingdonia</taxon>
    </lineage>
</organism>
<feature type="compositionally biased region" description="Basic and acidic residues" evidence="1">
    <location>
        <begin position="1105"/>
        <end position="1115"/>
    </location>
</feature>
<dbReference type="InterPro" id="IPR058921">
    <property type="entry name" value="PAP/OAS1-rel"/>
</dbReference>
<gene>
    <name evidence="4" type="ORF">GIB67_006393</name>
</gene>
<proteinExistence type="predicted"/>
<dbReference type="InterPro" id="IPR043519">
    <property type="entry name" value="NT_sf"/>
</dbReference>
<sequence>MGSQKEELGEPSGLLPNSRSVDRVLDSERWLKAEERTGELIASIQPNQPSEELRNAVAEYVQRQIMKCFPCQVFIFGSVPLKTYLPDGDIDLTAFSKNQSMKDTWANEVRILLENEEKSETAEFRVKEVQYIQAEVKLIKCLVENIVVDISFNQLGGLCTLCFLEEVDHLIKQNHLFKRSIILIKAWCYYESRILGAHHGLISTYALETLVLYIFNVFNNSFSGPLEVLYRFLDFFSNFDWENFCVSLEGPVPTSSLPEMAAEPPRKDSGELLLSKAFLDGCNRQYTVFPSSQEIQGQPFISKHFNVIDPLRANNNLGRSVSKGNFFRIRSAFSYGAKRLSRLLDCPKENIISELDQFFMNTWERHGSGHRPDAPSADLWRLRREKPDLLDLPLSHGYLSRSQPDKGYDNVARIVNCSADVQTKKDQRRLRTNCMLNDLRGRYQFARTHSSPELSGTLNEVSSPGRRNRAAPEMGKNISRRRNFGSEVAGSRAPSSTDDPTFLKHKLSHETASSNTTPFNHHDEGEELPFVAETMEMHQEEQDLMRQWRYIMASSGAHGLSGQAHLPTNFSSQHLPLPISPSALASMGYSQGNISSMIPSNFPLMEPPWGSEMQFSHGFVPSPLSHYIHSVRLASSPEETSESGTECSGLTDMNQGVGDRAYWHEHDVSSAGDFDPDNSFENLALDAKQQSTSAARNYISSSRVRDQRKVINESRVLVRDDRNNTFHNQNNRNEGANLRFFPNLNANSSRSKPSSESSGDGFLSVKVSKSTRDKRGRKTGHSVSSTVYGKGKSGLHYEGGVSVDLGSSTDDENGDWVPPVTMGTEVSKGSVGSTETSLHPRSHQMPNLESAEMSGSDSMLPIPPMLVRSGSQQQFAFYPTGPPVPFITMLHMHNLPNETGHREGSTIHFDGQSDQNFDSAGNLGHSEIFTSIGSMKDAILAETPEEHKSDILHSDFNTHYNNLQIGRYCQTPQFNGPLMYPSSHVGLPPVYIQGHFPWDGSGRPNSTNMNPTQFMGYGSRFVPVAPLQPGSQRPSKLYRQYGDEVPKYRGGTGTYLPNPKISQRERQSGTKNQRGGYYYDRNDNHREREWNWNSNLKPRAAGNYDRNDNHGEREWNWNSNLKPRAAGRNHGRNQTEKHSSRSERQVARHESFPLYHVRNGNYGSSNTMHNGSTNVSYGRYPIMGAANSNGPPAESAASPLVTMCSYDHNVGDGSSSNEQLKFGSRRPLHLNEEEASRLCHGDPPRGSCEQQHRFRGSSALSSPDQPSSPQLQRSADQRNYQLKDEDFPPLSCLSQEGNGGGKNVIGNCHITNP</sequence>
<dbReference type="Pfam" id="PF26180">
    <property type="entry name" value="PAP-OAS1"/>
    <property type="match status" value="1"/>
</dbReference>
<protein>
    <recommendedName>
        <fullName evidence="6">Polymerase nucleotidyl transferase domain-containing protein</fullName>
    </recommendedName>
</protein>
<feature type="compositionally biased region" description="Polar residues" evidence="1">
    <location>
        <begin position="450"/>
        <end position="462"/>
    </location>
</feature>
<dbReference type="InterPro" id="IPR054708">
    <property type="entry name" value="MTPAP-like_central"/>
</dbReference>
<feature type="compositionally biased region" description="Low complexity" evidence="1">
    <location>
        <begin position="1257"/>
        <end position="1274"/>
    </location>
</feature>
<feature type="region of interest" description="Disordered" evidence="1">
    <location>
        <begin position="1096"/>
        <end position="1170"/>
    </location>
</feature>
<feature type="region of interest" description="Disordered" evidence="1">
    <location>
        <begin position="1044"/>
        <end position="1081"/>
    </location>
</feature>
<keyword evidence="5" id="KW-1185">Reference proteome</keyword>
<feature type="region of interest" description="Disordered" evidence="1">
    <location>
        <begin position="1235"/>
        <end position="1313"/>
    </location>
</feature>
<dbReference type="Proteomes" id="UP000541444">
    <property type="component" value="Unassembled WGS sequence"/>
</dbReference>
<comment type="caution">
    <text evidence="4">The sequence shown here is derived from an EMBL/GenBank/DDBJ whole genome shotgun (WGS) entry which is preliminary data.</text>
</comment>
<feature type="compositionally biased region" description="Basic and acidic residues" evidence="1">
    <location>
        <begin position="1133"/>
        <end position="1151"/>
    </location>
</feature>
<feature type="domain" description="Poly(A) RNA polymerase mitochondrial-like central palm" evidence="2">
    <location>
        <begin position="39"/>
        <end position="158"/>
    </location>
</feature>
<dbReference type="OrthoDB" id="273917at2759"/>
<feature type="region of interest" description="Disordered" evidence="1">
    <location>
        <begin position="1"/>
        <end position="20"/>
    </location>
</feature>
<evidence type="ECO:0000256" key="1">
    <source>
        <dbReference type="SAM" id="MobiDB-lite"/>
    </source>
</evidence>
<dbReference type="InterPro" id="IPR058920">
    <property type="entry name" value="PAP-OAS1-bd-rel"/>
</dbReference>
<feature type="domain" description="PAP/OAS1 substrate-binding-related" evidence="3">
    <location>
        <begin position="171"/>
        <end position="363"/>
    </location>
</feature>
<evidence type="ECO:0000259" key="2">
    <source>
        <dbReference type="Pfam" id="PF22600"/>
    </source>
</evidence>
<dbReference type="SUPFAM" id="SSF81301">
    <property type="entry name" value="Nucleotidyltransferase"/>
    <property type="match status" value="1"/>
</dbReference>